<dbReference type="EMBL" id="JABFAI010000630">
    <property type="protein sequence ID" value="KAF4943216.1"/>
    <property type="molecule type" value="Genomic_DNA"/>
</dbReference>
<dbReference type="OrthoDB" id="10268722at2759"/>
<organism evidence="2 3">
    <name type="scientific">Fusarium gaditjirri</name>
    <dbReference type="NCBI Taxonomy" id="282569"/>
    <lineage>
        <taxon>Eukaryota</taxon>
        <taxon>Fungi</taxon>
        <taxon>Dikarya</taxon>
        <taxon>Ascomycota</taxon>
        <taxon>Pezizomycotina</taxon>
        <taxon>Sordariomycetes</taxon>
        <taxon>Hypocreomycetidae</taxon>
        <taxon>Hypocreales</taxon>
        <taxon>Nectriaceae</taxon>
        <taxon>Fusarium</taxon>
        <taxon>Fusarium nisikadoi species complex</taxon>
    </lineage>
</organism>
<reference evidence="2" key="1">
    <citation type="journal article" date="2020" name="BMC Genomics">
        <title>Correction to: Identification and distribution of gene clusters required for synthesis of sphingolipid metabolism inhibitors in diverse species of the filamentous fungus Fusarium.</title>
        <authorList>
            <person name="Kim H.S."/>
            <person name="Lohmar J.M."/>
            <person name="Busman M."/>
            <person name="Brown D.W."/>
            <person name="Naumann T.A."/>
            <person name="Divon H.H."/>
            <person name="Lysoe E."/>
            <person name="Uhlig S."/>
            <person name="Proctor R.H."/>
        </authorList>
    </citation>
    <scope>NUCLEOTIDE SEQUENCE</scope>
    <source>
        <strain evidence="2">NRRL 45417</strain>
    </source>
</reference>
<dbReference type="AlphaFoldDB" id="A0A8H4WMK9"/>
<reference evidence="2" key="2">
    <citation type="submission" date="2020-05" db="EMBL/GenBank/DDBJ databases">
        <authorList>
            <person name="Kim H.-S."/>
            <person name="Proctor R.H."/>
            <person name="Brown D.W."/>
        </authorList>
    </citation>
    <scope>NUCLEOTIDE SEQUENCE</scope>
    <source>
        <strain evidence="2">NRRL 45417</strain>
    </source>
</reference>
<name>A0A8H4WMK9_9HYPO</name>
<accession>A0A8H4WMK9</accession>
<comment type="caution">
    <text evidence="2">The sequence shown here is derived from an EMBL/GenBank/DDBJ whole genome shotgun (WGS) entry which is preliminary data.</text>
</comment>
<sequence>MRMSPFSALIACGNLATAWTIALYSGSNCNSDDQFEYFSIDGEGSMPFCDAPTSTMHGVTRCAYFGNNGHDGPYDCDRQFDRWHSARVIRGEMMIWATYDDHPDQPDNARCGSPQQSDGLNTVFRAGGGENGCFSSLDNLNSEGYSAILAREGPPQ</sequence>
<dbReference type="Proteomes" id="UP000604273">
    <property type="component" value="Unassembled WGS sequence"/>
</dbReference>
<proteinExistence type="predicted"/>
<keyword evidence="3" id="KW-1185">Reference proteome</keyword>
<feature type="signal peptide" evidence="1">
    <location>
        <begin position="1"/>
        <end position="18"/>
    </location>
</feature>
<protein>
    <submittedName>
        <fullName evidence="2">Uncharacterized protein</fullName>
    </submittedName>
</protein>
<evidence type="ECO:0000313" key="2">
    <source>
        <dbReference type="EMBL" id="KAF4943216.1"/>
    </source>
</evidence>
<evidence type="ECO:0000313" key="3">
    <source>
        <dbReference type="Proteomes" id="UP000604273"/>
    </source>
</evidence>
<evidence type="ECO:0000256" key="1">
    <source>
        <dbReference type="SAM" id="SignalP"/>
    </source>
</evidence>
<keyword evidence="1" id="KW-0732">Signal</keyword>
<gene>
    <name evidence="2" type="ORF">FGADI_13557</name>
</gene>
<feature type="chain" id="PRO_5034712812" evidence="1">
    <location>
        <begin position="19"/>
        <end position="156"/>
    </location>
</feature>